<dbReference type="EMBL" id="JAMQBK010000097">
    <property type="protein sequence ID" value="MCM2374717.1"/>
    <property type="molecule type" value="Genomic_DNA"/>
</dbReference>
<evidence type="ECO:0000256" key="1">
    <source>
        <dbReference type="SAM" id="SignalP"/>
    </source>
</evidence>
<reference evidence="2 3" key="1">
    <citation type="journal article" date="2022" name="Syst. Appl. Microbiol.">
        <title>Rhodopirellula aestuarii sp. nov., a novel member of the genus Rhodopirellula isolated from brackish sediments collected in the Tagus River estuary, Portugal.</title>
        <authorList>
            <person name="Vitorino I.R."/>
            <person name="Klimek D."/>
            <person name="Calusinska M."/>
            <person name="Lobo-da-Cunha A."/>
            <person name="Vasconcelos V."/>
            <person name="Lage O.M."/>
        </authorList>
    </citation>
    <scope>NUCLEOTIDE SEQUENCE [LARGE SCALE GENOMIC DNA]</scope>
    <source>
        <strain evidence="2 3">ICT_H3.1</strain>
    </source>
</reference>
<protein>
    <submittedName>
        <fullName evidence="2">Uncharacterized protein</fullName>
    </submittedName>
</protein>
<feature type="chain" id="PRO_5045248297" evidence="1">
    <location>
        <begin position="25"/>
        <end position="96"/>
    </location>
</feature>
<accession>A0ABT0UD46</accession>
<dbReference type="Proteomes" id="UP001202961">
    <property type="component" value="Unassembled WGS sequence"/>
</dbReference>
<evidence type="ECO:0000313" key="2">
    <source>
        <dbReference type="EMBL" id="MCM2374717.1"/>
    </source>
</evidence>
<name>A0ABT0UD46_9BACT</name>
<dbReference type="RefSeq" id="WP_250932775.1">
    <property type="nucleotide sequence ID" value="NZ_JAMQBK010000097.1"/>
</dbReference>
<sequence>MSKYAFLILSVAMLAVGMSTFAPGQSQKHAAESSGHYDIKMMGLTMCIVDYESNKAHLYKESKDDKSLELFKSIDISKAGSNKIEYIEPANVASNE</sequence>
<evidence type="ECO:0000313" key="3">
    <source>
        <dbReference type="Proteomes" id="UP001202961"/>
    </source>
</evidence>
<proteinExistence type="predicted"/>
<keyword evidence="3" id="KW-1185">Reference proteome</keyword>
<gene>
    <name evidence="2" type="ORF">NB063_29185</name>
</gene>
<feature type="signal peptide" evidence="1">
    <location>
        <begin position="1"/>
        <end position="24"/>
    </location>
</feature>
<organism evidence="2 3">
    <name type="scientific">Aporhodopirellula aestuarii</name>
    <dbReference type="NCBI Taxonomy" id="2950107"/>
    <lineage>
        <taxon>Bacteria</taxon>
        <taxon>Pseudomonadati</taxon>
        <taxon>Planctomycetota</taxon>
        <taxon>Planctomycetia</taxon>
        <taxon>Pirellulales</taxon>
        <taxon>Pirellulaceae</taxon>
        <taxon>Aporhodopirellula</taxon>
    </lineage>
</organism>
<comment type="caution">
    <text evidence="2">The sequence shown here is derived from an EMBL/GenBank/DDBJ whole genome shotgun (WGS) entry which is preliminary data.</text>
</comment>
<keyword evidence="1" id="KW-0732">Signal</keyword>